<reference evidence="1 2" key="1">
    <citation type="journal article" date="2016" name="Toxins">
        <title>The Draft Genome Sequence of the Yersinia entomophaga Entomopathogenic Type Strain MH96T.</title>
        <authorList>
            <person name="Hurst M.R."/>
            <person name="Beattie A."/>
            <person name="Altermann E."/>
            <person name="Moraga R.M."/>
            <person name="Harper L.A."/>
            <person name="Calder J."/>
            <person name="Laugraud A."/>
        </authorList>
    </citation>
    <scope>NUCLEOTIDE SEQUENCE [LARGE SCALE GENOMIC DNA]</scope>
    <source>
        <strain evidence="1 2">MH96</strain>
    </source>
</reference>
<organism evidence="1 2">
    <name type="scientific">Yersinia entomophaga</name>
    <dbReference type="NCBI Taxonomy" id="935293"/>
    <lineage>
        <taxon>Bacteria</taxon>
        <taxon>Pseudomonadati</taxon>
        <taxon>Pseudomonadota</taxon>
        <taxon>Gammaproteobacteria</taxon>
        <taxon>Enterobacterales</taxon>
        <taxon>Yersiniaceae</taxon>
        <taxon>Yersinia</taxon>
    </lineage>
</organism>
<name>A0ABM6BN95_YERET</name>
<accession>A0ABM6BN95</accession>
<dbReference type="Proteomes" id="UP000266744">
    <property type="component" value="Chromosome"/>
</dbReference>
<sequence>MRQKLQHTEQVCFAQANTKLFRLQCLQQEANFYRSKGYSTTCGNIMLRLYIPLLIEILALLGHSPPKLLMSISLSGFIGLLPANSASQSGYRSD</sequence>
<gene>
    <name evidence="1" type="ORF">PL78_15265</name>
</gene>
<dbReference type="RefSeq" id="WP_064516790.1">
    <property type="nucleotide sequence ID" value="NZ_CBCSBH010000018.1"/>
</dbReference>
<proteinExistence type="predicted"/>
<protein>
    <submittedName>
        <fullName evidence="1">Uncharacterized protein</fullName>
    </submittedName>
</protein>
<evidence type="ECO:0000313" key="1">
    <source>
        <dbReference type="EMBL" id="ANI31174.1"/>
    </source>
</evidence>
<dbReference type="EMBL" id="CP010029">
    <property type="protein sequence ID" value="ANI31174.1"/>
    <property type="molecule type" value="Genomic_DNA"/>
</dbReference>
<evidence type="ECO:0000313" key="2">
    <source>
        <dbReference type="Proteomes" id="UP000266744"/>
    </source>
</evidence>
<keyword evidence="2" id="KW-1185">Reference proteome</keyword>